<keyword evidence="2" id="KW-1185">Reference proteome</keyword>
<dbReference type="EMBL" id="ACKS01000084">
    <property type="protein sequence ID" value="EFA43224.1"/>
    <property type="molecule type" value="Genomic_DNA"/>
</dbReference>
<dbReference type="HOGENOM" id="CLU_3314515_0_0_10"/>
<reference evidence="1 2" key="1">
    <citation type="submission" date="2009-10" db="EMBL/GenBank/DDBJ databases">
        <authorList>
            <person name="Qin X."/>
            <person name="Bachman B."/>
            <person name="Battles P."/>
            <person name="Bell A."/>
            <person name="Bess C."/>
            <person name="Bickham C."/>
            <person name="Chaboub L."/>
            <person name="Chen D."/>
            <person name="Coyle M."/>
            <person name="Deiros D.R."/>
            <person name="Dinh H."/>
            <person name="Forbes L."/>
            <person name="Fowler G."/>
            <person name="Francisco L."/>
            <person name="Fu Q."/>
            <person name="Gubbala S."/>
            <person name="Hale W."/>
            <person name="Han Y."/>
            <person name="Hemphill L."/>
            <person name="Highlander S.K."/>
            <person name="Hirani K."/>
            <person name="Hogues M."/>
            <person name="Jackson L."/>
            <person name="Jakkamsetti A."/>
            <person name="Javaid M."/>
            <person name="Jiang H."/>
            <person name="Korchina V."/>
            <person name="Kovar C."/>
            <person name="Lara F."/>
            <person name="Lee S."/>
            <person name="Mata R."/>
            <person name="Mathew T."/>
            <person name="Moen C."/>
            <person name="Morales K."/>
            <person name="Munidasa M."/>
            <person name="Nazareth L."/>
            <person name="Ngo R."/>
            <person name="Nguyen L."/>
            <person name="Okwuonu G."/>
            <person name="Ongeri F."/>
            <person name="Patil S."/>
            <person name="Petrosino J."/>
            <person name="Pham C."/>
            <person name="Pham P."/>
            <person name="Pu L.-L."/>
            <person name="Puazo M."/>
            <person name="Raj R."/>
            <person name="Reid J."/>
            <person name="Rouhana J."/>
            <person name="Saada N."/>
            <person name="Shang Y."/>
            <person name="Simmons D."/>
            <person name="Thornton R."/>
            <person name="Warren J."/>
            <person name="Weissenberger G."/>
            <person name="Zhang J."/>
            <person name="Zhang L."/>
            <person name="Zhou C."/>
            <person name="Zhu D."/>
            <person name="Muzny D."/>
            <person name="Worley K."/>
            <person name="Gibbs R."/>
        </authorList>
    </citation>
    <scope>NUCLEOTIDE SEQUENCE [LARGE SCALE GENOMIC DNA]</scope>
    <source>
        <strain evidence="1 2">DSM 17361</strain>
    </source>
</reference>
<evidence type="ECO:0000313" key="2">
    <source>
        <dbReference type="Proteomes" id="UP000003160"/>
    </source>
</evidence>
<dbReference type="AlphaFoldDB" id="D1PZF5"/>
<name>D1PZF5_9BACT</name>
<accession>D1PZF5</accession>
<sequence>MEKYAIFQRFHTKLFYILEKAKHLNAFVRFFTISFGMQN</sequence>
<comment type="caution">
    <text evidence="1">The sequence shown here is derived from an EMBL/GenBank/DDBJ whole genome shotgun (WGS) entry which is preliminary data.</text>
</comment>
<organism evidence="1 2">
    <name type="scientific">Hallella bergensis DSM 17361</name>
    <dbReference type="NCBI Taxonomy" id="585502"/>
    <lineage>
        <taxon>Bacteria</taxon>
        <taxon>Pseudomonadati</taxon>
        <taxon>Bacteroidota</taxon>
        <taxon>Bacteroidia</taxon>
        <taxon>Bacteroidales</taxon>
        <taxon>Prevotellaceae</taxon>
        <taxon>Hallella</taxon>
    </lineage>
</organism>
<gene>
    <name evidence="1" type="ORF">HMPREF0645_2340</name>
</gene>
<evidence type="ECO:0000313" key="1">
    <source>
        <dbReference type="EMBL" id="EFA43224.1"/>
    </source>
</evidence>
<protein>
    <submittedName>
        <fullName evidence="1">Uncharacterized protein</fullName>
    </submittedName>
</protein>
<proteinExistence type="predicted"/>
<dbReference type="Proteomes" id="UP000003160">
    <property type="component" value="Unassembled WGS sequence"/>
</dbReference>